<reference key="2">
    <citation type="journal article" date="2000" name="Nature">
        <title>Sequence and analysis of chromosome 1 of the plant Arabidopsis thaliana.</title>
        <authorList>
            <person name="Theologis A."/>
            <person name="Ecker J.R."/>
            <person name="Palm C.J."/>
            <person name="Federspiel N.A."/>
            <person name="Kaul S."/>
            <person name="White O."/>
            <person name="Alonso J."/>
            <person name="Altafi H."/>
            <person name="Araujo R."/>
            <person name="Bowman C.L."/>
            <person name="Brooks S.Y."/>
            <person name="Buehler E."/>
            <person name="Chan A."/>
            <person name="Chao Q."/>
            <person name="Chen H."/>
            <person name="Cheuk R.F."/>
            <person name="Chin C.W."/>
            <person name="Chung M.K."/>
            <person name="Conn L."/>
            <person name="Conway A.B."/>
            <person name="Conway A.R."/>
            <person name="Creasy T.H."/>
            <person name="Dewar K."/>
            <person name="Dunn P."/>
            <person name="Etgu P."/>
            <person name="Feldblyum T.V."/>
            <person name="Feng J."/>
            <person name="Fong B."/>
            <person name="Fujii C.Y."/>
            <person name="Gill J.E."/>
            <person name="Goldsmith A.D."/>
            <person name="Haas B."/>
            <person name="Hansen N.F."/>
            <person name="Hughes B."/>
            <person name="Huizar L."/>
            <person name="Hunter J.L."/>
            <person name="Jenkins J."/>
            <person name="Johnson-Hopson C."/>
            <person name="Khan S."/>
            <person name="Khaykin E."/>
            <person name="Kim C.J."/>
            <person name="Koo H.L."/>
            <person name="Kremenetskaia I."/>
            <person name="Kurtz D.B."/>
            <person name="Kwan A."/>
            <person name="Lam B."/>
            <person name="Langin-Hooper S."/>
            <person name="Lee A."/>
            <person name="Lee J.M."/>
            <person name="Lenz C.A."/>
            <person name="Li J.H."/>
            <person name="Li Y."/>
            <person name="Lin X."/>
            <person name="Liu S.X."/>
            <person name="Liu Z.A."/>
            <person name="Luros J.S."/>
            <person name="Maiti R."/>
            <person name="Marziali A."/>
            <person name="Militscher J."/>
            <person name="Miranda M."/>
            <person name="Nguyen M."/>
            <person name="Nierman W.C."/>
            <person name="Osborne B.I."/>
            <person name="Pai G."/>
            <person name="Peterson J."/>
            <person name="Pham P.K."/>
            <person name="Rizzo M."/>
            <person name="Rooney T."/>
            <person name="Rowley D."/>
            <person name="Sakano H."/>
            <person name="Salzberg S.L."/>
            <person name="Schwartz J.R."/>
            <person name="Shinn P."/>
            <person name="Southwick A.M."/>
            <person name="Sun H."/>
            <person name="Tallon L.J."/>
            <person name="Tambunga G."/>
            <person name="Toriumi M.J."/>
            <person name="Town C.D."/>
            <person name="Utterback T."/>
            <person name="Van Aken S."/>
            <person name="Vaysberg M."/>
            <person name="Vysotskaia V.S."/>
            <person name="Walker M."/>
            <person name="Wu D."/>
            <person name="Yu G."/>
            <person name="Fraser C.M."/>
            <person name="Venter J.C."/>
            <person name="Davis R.W."/>
        </authorList>
    </citation>
    <scope>NUCLEOTIDE SEQUENCE [LARGE SCALE GENOMIC DNA]</scope>
    <source>
        <strain>cv. Columbia</strain>
    </source>
</reference>
<dbReference type="AlphaFoldDB" id="Q9LQU3"/>
<evidence type="ECO:0000256" key="1">
    <source>
        <dbReference type="SAM" id="Phobius"/>
    </source>
</evidence>
<feature type="transmembrane region" description="Helical" evidence="1">
    <location>
        <begin position="32"/>
        <end position="56"/>
    </location>
</feature>
<dbReference type="EMBL" id="AC006917">
    <property type="protein sequence ID" value="AAF79234.1"/>
    <property type="molecule type" value="Genomic_DNA"/>
</dbReference>
<keyword evidence="1" id="KW-0472">Membrane</keyword>
<feature type="transmembrane region" description="Helical" evidence="1">
    <location>
        <begin position="71"/>
        <end position="96"/>
    </location>
</feature>
<evidence type="ECO:0000313" key="2">
    <source>
        <dbReference type="EMBL" id="AAF79234.1"/>
    </source>
</evidence>
<reference evidence="2" key="3">
    <citation type="submission" date="2000-06" db="EMBL/GenBank/DDBJ databases">
        <authorList>
            <person name="Cheuk R."/>
            <person name="Shinn P."/>
            <person name="Brooks S."/>
            <person name="Buehler E."/>
            <person name="Chao Q."/>
            <person name="Johnson-Hopson C."/>
            <person name="Khan S."/>
            <person name="Kim C."/>
            <person name="Altafi H."/>
            <person name="Bei B."/>
            <person name="Chin C."/>
            <person name="Chiou J."/>
            <person name="Choi E."/>
            <person name="Conn L."/>
            <person name="Conway A."/>
            <person name="Gonzalez A."/>
            <person name="Hansen N."/>
            <person name="Howing B."/>
            <person name="Koo T."/>
            <person name="Lam B."/>
            <person name="Lee J."/>
            <person name="Lenz C."/>
            <person name="Li J."/>
            <person name="Liu A."/>
            <person name="Liu J."/>
            <person name="Liu S."/>
            <person name="Mukharsky N."/>
            <person name="Nguyen M."/>
            <person name="Palm C."/>
            <person name="Pham P."/>
            <person name="Sakano H."/>
            <person name="Schwartz J."/>
            <person name="Southwick A."/>
            <person name="Thaveri A."/>
            <person name="Toriumi M."/>
            <person name="Vaysberg M."/>
            <person name="Yu G."/>
            <person name="Davis R."/>
            <person name="Federspiel N."/>
            <person name="Theologis A."/>
            <person name="Ecker J."/>
        </authorList>
    </citation>
    <scope>NUCLEOTIDE SEQUENCE</scope>
</reference>
<keyword evidence="1" id="KW-1133">Transmembrane helix</keyword>
<reference evidence="2" key="1">
    <citation type="submission" date="1999-05" db="EMBL/GenBank/DDBJ databases">
        <title>Genomic sequence for Arabidopsis thaliana BAC F10B6 from chromosome I.</title>
        <authorList>
            <person name="Chao Q."/>
            <person name="Shinn P."/>
            <person name="Dunn P."/>
            <person name="Buehler E."/>
            <person name="Kahn S."/>
            <person name="Kim C."/>
            <person name="Walker M."/>
            <person name="Williams S."/>
            <person name="Altafi H."/>
            <person name="Araujo R."/>
            <person name="Conn L."/>
            <person name="Conway A.B."/>
            <person name="Gonzalez A."/>
            <person name="Hansen N.F."/>
            <person name="Huizar L."/>
            <person name="Kremenetskaia I."/>
            <person name="Lenz C."/>
            <person name="Li J."/>
            <person name="Liu S."/>
            <person name="Luros S."/>
            <person name="Rowley D."/>
            <person name="Schwartz J."/>
            <person name="Toriumi M."/>
            <person name="Vysotskaia V."/>
            <person name="Yu G."/>
            <person name="Davis R.W."/>
            <person name="Federspiel N.A."/>
            <person name="Theologis A."/>
            <person name="Ecker J.R."/>
        </authorList>
    </citation>
    <scope>NUCLEOTIDE SEQUENCE</scope>
</reference>
<organism evidence="2">
    <name type="scientific">Arabidopsis thaliana</name>
    <name type="common">Mouse-ear cress</name>
    <dbReference type="NCBI Taxonomy" id="3702"/>
    <lineage>
        <taxon>Eukaryota</taxon>
        <taxon>Viridiplantae</taxon>
        <taxon>Streptophyta</taxon>
        <taxon>Embryophyta</taxon>
        <taxon>Tracheophyta</taxon>
        <taxon>Spermatophyta</taxon>
        <taxon>Magnoliopsida</taxon>
        <taxon>eudicotyledons</taxon>
        <taxon>Gunneridae</taxon>
        <taxon>Pentapetalae</taxon>
        <taxon>rosids</taxon>
        <taxon>malvids</taxon>
        <taxon>Brassicales</taxon>
        <taxon>Brassicaceae</taxon>
        <taxon>Camelineae</taxon>
        <taxon>Arabidopsis</taxon>
    </lineage>
</organism>
<sequence>MIFKNIQKIKIIYILNCIRPITLRPISVNTWFGLWTGAKAFFLSSIPILVMFFFFFDNTSLFSLTSTTTSIFVFLKHTVVLVIECIISSLLFILLVNKITHFNKKHLIFIMKFEIVLW</sequence>
<name>Q9LQU3_ARATH</name>
<dbReference type="PIR" id="E86282">
    <property type="entry name" value="E86282"/>
</dbReference>
<protein>
    <submittedName>
        <fullName evidence="2">F10B6.28</fullName>
    </submittedName>
</protein>
<accession>Q9LQU3</accession>
<proteinExistence type="predicted"/>
<keyword evidence="1" id="KW-0812">Transmembrane</keyword>